<comment type="caution">
    <text evidence="1">The sequence shown here is derived from an EMBL/GenBank/DDBJ whole genome shotgun (WGS) entry which is preliminary data.</text>
</comment>
<gene>
    <name evidence="1" type="ORF">S12H4_45347</name>
</gene>
<sequence>ALHAIRYFYNITPLQYPCQLMYSYRVLREEKEGEKTKIILFSL</sequence>
<dbReference type="AlphaFoldDB" id="X1TTA9"/>
<dbReference type="EMBL" id="BARW01028031">
    <property type="protein sequence ID" value="GAJ08454.1"/>
    <property type="molecule type" value="Genomic_DNA"/>
</dbReference>
<name>X1TTA9_9ZZZZ</name>
<proteinExistence type="predicted"/>
<reference evidence="1" key="1">
    <citation type="journal article" date="2014" name="Front. Microbiol.">
        <title>High frequency of phylogenetically diverse reductive dehalogenase-homologous genes in deep subseafloor sedimentary metagenomes.</title>
        <authorList>
            <person name="Kawai M."/>
            <person name="Futagami T."/>
            <person name="Toyoda A."/>
            <person name="Takaki Y."/>
            <person name="Nishi S."/>
            <person name="Hori S."/>
            <person name="Arai W."/>
            <person name="Tsubouchi T."/>
            <person name="Morono Y."/>
            <person name="Uchiyama I."/>
            <person name="Ito T."/>
            <person name="Fujiyama A."/>
            <person name="Inagaki F."/>
            <person name="Takami H."/>
        </authorList>
    </citation>
    <scope>NUCLEOTIDE SEQUENCE</scope>
    <source>
        <strain evidence="1">Expedition CK06-06</strain>
    </source>
</reference>
<evidence type="ECO:0000313" key="1">
    <source>
        <dbReference type="EMBL" id="GAJ08454.1"/>
    </source>
</evidence>
<protein>
    <submittedName>
        <fullName evidence="1">Uncharacterized protein</fullName>
    </submittedName>
</protein>
<organism evidence="1">
    <name type="scientific">marine sediment metagenome</name>
    <dbReference type="NCBI Taxonomy" id="412755"/>
    <lineage>
        <taxon>unclassified sequences</taxon>
        <taxon>metagenomes</taxon>
        <taxon>ecological metagenomes</taxon>
    </lineage>
</organism>
<accession>X1TTA9</accession>
<feature type="non-terminal residue" evidence="1">
    <location>
        <position position="1"/>
    </location>
</feature>